<evidence type="ECO:0000256" key="5">
    <source>
        <dbReference type="ARBA" id="ARBA00022989"/>
    </source>
</evidence>
<keyword evidence="6 7" id="KW-0472">Membrane</keyword>
<evidence type="ECO:0000259" key="8">
    <source>
        <dbReference type="Pfam" id="PF11728"/>
    </source>
</evidence>
<accession>A0A4R6BY38</accession>
<keyword evidence="3" id="KW-1003">Cell membrane</keyword>
<evidence type="ECO:0000256" key="1">
    <source>
        <dbReference type="ARBA" id="ARBA00004651"/>
    </source>
</evidence>
<evidence type="ECO:0000256" key="2">
    <source>
        <dbReference type="ARBA" id="ARBA00006544"/>
    </source>
</evidence>
<proteinExistence type="inferred from homology"/>
<protein>
    <submittedName>
        <fullName evidence="9">Aromatic acid exporter family protein</fullName>
    </submittedName>
</protein>
<evidence type="ECO:0000256" key="4">
    <source>
        <dbReference type="ARBA" id="ARBA00022692"/>
    </source>
</evidence>
<keyword evidence="4 7" id="KW-0812">Transmembrane</keyword>
<evidence type="ECO:0000313" key="10">
    <source>
        <dbReference type="Proteomes" id="UP000294802"/>
    </source>
</evidence>
<dbReference type="GO" id="GO:0005886">
    <property type="term" value="C:plasma membrane"/>
    <property type="evidence" value="ECO:0007669"/>
    <property type="project" value="UniProtKB-SubCell"/>
</dbReference>
<dbReference type="EMBL" id="SCWB01000001">
    <property type="protein sequence ID" value="TDM13178.1"/>
    <property type="molecule type" value="Genomic_DNA"/>
</dbReference>
<gene>
    <name evidence="9" type="ORF">ERX29_00825</name>
</gene>
<dbReference type="RefSeq" id="WP_133442781.1">
    <property type="nucleotide sequence ID" value="NZ_SCWB01000001.1"/>
</dbReference>
<dbReference type="Proteomes" id="UP000294802">
    <property type="component" value="Unassembled WGS sequence"/>
</dbReference>
<feature type="transmembrane region" description="Helical" evidence="7">
    <location>
        <begin position="127"/>
        <end position="149"/>
    </location>
</feature>
<feature type="transmembrane region" description="Helical" evidence="7">
    <location>
        <begin position="89"/>
        <end position="115"/>
    </location>
</feature>
<sequence length="325" mass="36872">MQKLTIKPYRIGYRTIKTAFGMAVGVLIAKLLGLENFSSAAILVVLCVKNTKIKSMEAATSRLVSCIIAILFSYVFFEFLGYNAVVLGLIVLLFIPVTVMLNVQEGVVTACVILLHCFNSGNVTPHLMLNEIILLIVGVGIALLLNSYMPDREADLEHYKKRIEGDFKIILAQFSDALKHVDIILEKEILNQLVQTIEKAKSVAFMDVENHFVRNENSYYHYFDMRGEQVELLYRMVDLINDMNRSDKIHSKCSDLLGEMSQGVSSNDYTAIRLHDLYGISLEIKEHRLPENYQELKSRAAAMQLLKEIESYLTAKSRFGSLKKY</sequence>
<dbReference type="PANTHER" id="PTHR40064:SF1">
    <property type="entry name" value="MEMBRANE PROTEIN"/>
    <property type="match status" value="1"/>
</dbReference>
<dbReference type="InterPro" id="IPR010343">
    <property type="entry name" value="ArAE_1"/>
</dbReference>
<evidence type="ECO:0000313" key="9">
    <source>
        <dbReference type="EMBL" id="TDM13178.1"/>
    </source>
</evidence>
<comment type="subcellular location">
    <subcellularLocation>
        <location evidence="1">Cell membrane</location>
        <topology evidence="1">Multi-pass membrane protein</topology>
    </subcellularLocation>
</comment>
<keyword evidence="10" id="KW-1185">Reference proteome</keyword>
<reference evidence="9 10" key="1">
    <citation type="submission" date="2019-01" db="EMBL/GenBank/DDBJ databases">
        <title>Draft genome sequences of the type strains of six Macrococcus species.</title>
        <authorList>
            <person name="Mazhar S."/>
            <person name="Altermann E."/>
            <person name="Hill C."/>
            <person name="Mcauliffe O."/>
        </authorList>
    </citation>
    <scope>NUCLEOTIDE SEQUENCE [LARGE SCALE GENOMIC DNA]</scope>
    <source>
        <strain evidence="9 10">CCM4815</strain>
    </source>
</reference>
<feature type="domain" description="Putative aromatic acid exporter C-terminal" evidence="8">
    <location>
        <begin position="154"/>
        <end position="317"/>
    </location>
</feature>
<dbReference type="AlphaFoldDB" id="A0A4R6BY38"/>
<dbReference type="OrthoDB" id="357521at2"/>
<comment type="caution">
    <text evidence="9">The sequence shown here is derived from an EMBL/GenBank/DDBJ whole genome shotgun (WGS) entry which is preliminary data.</text>
</comment>
<evidence type="ECO:0000256" key="6">
    <source>
        <dbReference type="ARBA" id="ARBA00023136"/>
    </source>
</evidence>
<dbReference type="InterPro" id="IPR021062">
    <property type="entry name" value="ArAE_1_C"/>
</dbReference>
<dbReference type="Pfam" id="PF06081">
    <property type="entry name" value="ArAE_1"/>
    <property type="match status" value="1"/>
</dbReference>
<dbReference type="Gene3D" id="1.20.120.940">
    <property type="entry name" value="Putative aromatic acid exporter, C-terminal domain"/>
    <property type="match status" value="1"/>
</dbReference>
<dbReference type="Pfam" id="PF11728">
    <property type="entry name" value="ArAE_1_C"/>
    <property type="match status" value="1"/>
</dbReference>
<feature type="transmembrane region" description="Helical" evidence="7">
    <location>
        <begin position="59"/>
        <end position="77"/>
    </location>
</feature>
<comment type="similarity">
    <text evidence="2">Belongs to the UPF0421 family.</text>
</comment>
<dbReference type="InterPro" id="IPR052984">
    <property type="entry name" value="UPF0421"/>
</dbReference>
<dbReference type="InterPro" id="IPR038323">
    <property type="entry name" value="ArAE_1_C_sf"/>
</dbReference>
<name>A0A4R6BY38_9STAP</name>
<organism evidence="9 10">
    <name type="scientific">Macrococcus lamae</name>
    <dbReference type="NCBI Taxonomy" id="198484"/>
    <lineage>
        <taxon>Bacteria</taxon>
        <taxon>Bacillati</taxon>
        <taxon>Bacillota</taxon>
        <taxon>Bacilli</taxon>
        <taxon>Bacillales</taxon>
        <taxon>Staphylococcaceae</taxon>
        <taxon>Macrococcus</taxon>
    </lineage>
</organism>
<evidence type="ECO:0000256" key="7">
    <source>
        <dbReference type="SAM" id="Phobius"/>
    </source>
</evidence>
<keyword evidence="5 7" id="KW-1133">Transmembrane helix</keyword>
<evidence type="ECO:0000256" key="3">
    <source>
        <dbReference type="ARBA" id="ARBA00022475"/>
    </source>
</evidence>
<feature type="transmembrane region" description="Helical" evidence="7">
    <location>
        <begin position="20"/>
        <end position="47"/>
    </location>
</feature>
<dbReference type="PANTHER" id="PTHR40064">
    <property type="entry name" value="MEMBRANE PROTEIN-RELATED"/>
    <property type="match status" value="1"/>
</dbReference>